<dbReference type="InterPro" id="IPR014043">
    <property type="entry name" value="Acyl_transferase_dom"/>
</dbReference>
<dbReference type="Proteomes" id="UP000318521">
    <property type="component" value="Unassembled WGS sequence"/>
</dbReference>
<dbReference type="InterPro" id="IPR016035">
    <property type="entry name" value="Acyl_Trfase/lysoPLipase"/>
</dbReference>
<dbReference type="GO" id="GO:0006633">
    <property type="term" value="P:fatty acid biosynthetic process"/>
    <property type="evidence" value="ECO:0007669"/>
    <property type="project" value="TreeGrafter"/>
</dbReference>
<name>A0A553ZY82_9BACI</name>
<feature type="active site" evidence="5">
    <location>
        <position position="91"/>
    </location>
</feature>
<dbReference type="EMBL" id="VLXZ01000006">
    <property type="protein sequence ID" value="TSB46375.1"/>
    <property type="molecule type" value="Genomic_DNA"/>
</dbReference>
<feature type="active site" evidence="5">
    <location>
        <position position="201"/>
    </location>
</feature>
<dbReference type="RefSeq" id="WP_143848822.1">
    <property type="nucleotide sequence ID" value="NZ_VLXZ01000006.1"/>
</dbReference>
<dbReference type="PANTHER" id="PTHR42681:SF1">
    <property type="entry name" value="MALONYL-COA-ACYL CARRIER PROTEIN TRANSACYLASE, MITOCHONDRIAL"/>
    <property type="match status" value="1"/>
</dbReference>
<dbReference type="Pfam" id="PF00698">
    <property type="entry name" value="Acyl_transf_1"/>
    <property type="match status" value="1"/>
</dbReference>
<accession>A0A553ZY82</accession>
<comment type="similarity">
    <text evidence="4">Belongs to the fabD family.</text>
</comment>
<keyword evidence="8" id="KW-1185">Reference proteome</keyword>
<evidence type="ECO:0000256" key="2">
    <source>
        <dbReference type="ARBA" id="ARBA00023315"/>
    </source>
</evidence>
<evidence type="ECO:0000256" key="1">
    <source>
        <dbReference type="ARBA" id="ARBA00022679"/>
    </source>
</evidence>
<feature type="domain" description="Malonyl-CoA:ACP transacylase (MAT)" evidence="6">
    <location>
        <begin position="7"/>
        <end position="310"/>
    </location>
</feature>
<organism evidence="7 8">
    <name type="scientific">Alkalicoccobacillus porphyridii</name>
    <dbReference type="NCBI Taxonomy" id="2597270"/>
    <lineage>
        <taxon>Bacteria</taxon>
        <taxon>Bacillati</taxon>
        <taxon>Bacillota</taxon>
        <taxon>Bacilli</taxon>
        <taxon>Bacillales</taxon>
        <taxon>Bacillaceae</taxon>
        <taxon>Alkalicoccobacillus</taxon>
    </lineage>
</organism>
<sequence>MGKIAFLFPGQGSQKVGMGAELYETESACKQIFDLADQTLGFSLHTIMKDGPEELLRRTENTQPALVTMSLAVLELVKEAGIEPDYVAGHSLGEYSALAAAGAISYETAIHSVHHRGLFMEEAVPFGEGAMAAVLGLDADILKDIQKEIAEAGEVAEPANLNCPGQVVISGTAKGIELAGVKAKEAGAKRVLPLQVSGPFHSSLMKPAAEKLAELLAKQEIQEAKIPVIANVTAGETTDAEQLRQQLVEQVYSSVRWEESIRQLIELGVDTFVEIGAGNVLTGLMKKIDRSVAAYAVSDREGIEALVHKLKEGKA</sequence>
<dbReference type="FunFam" id="3.30.70.250:FF:000001">
    <property type="entry name" value="Malonyl CoA-acyl carrier protein transacylase"/>
    <property type="match status" value="1"/>
</dbReference>
<evidence type="ECO:0000259" key="6">
    <source>
        <dbReference type="SMART" id="SM00827"/>
    </source>
</evidence>
<reference evidence="7 8" key="1">
    <citation type="submission" date="2019-07" db="EMBL/GenBank/DDBJ databases">
        <authorList>
            <person name="Park Y.J."/>
            <person name="Jeong S.E."/>
            <person name="Jung H.S."/>
        </authorList>
    </citation>
    <scope>NUCLEOTIDE SEQUENCE [LARGE SCALE GENOMIC DNA]</scope>
    <source>
        <strain evidence="8">P16(2019)</strain>
    </source>
</reference>
<dbReference type="InterPro" id="IPR016036">
    <property type="entry name" value="Malonyl_transacylase_ACP-bd"/>
</dbReference>
<evidence type="ECO:0000256" key="3">
    <source>
        <dbReference type="ARBA" id="ARBA00048462"/>
    </source>
</evidence>
<dbReference type="InterPro" id="IPR004410">
    <property type="entry name" value="Malonyl_CoA-ACP_transAc_FabD"/>
</dbReference>
<dbReference type="AlphaFoldDB" id="A0A553ZY82"/>
<evidence type="ECO:0000313" key="7">
    <source>
        <dbReference type="EMBL" id="TSB46375.1"/>
    </source>
</evidence>
<gene>
    <name evidence="7" type="primary">fabD</name>
    <name evidence="7" type="ORF">FN960_11245</name>
</gene>
<dbReference type="PIRSF" id="PIRSF000446">
    <property type="entry name" value="Mct"/>
    <property type="match status" value="1"/>
</dbReference>
<keyword evidence="2 4" id="KW-0012">Acyltransferase</keyword>
<dbReference type="SMART" id="SM00827">
    <property type="entry name" value="PKS_AT"/>
    <property type="match status" value="1"/>
</dbReference>
<dbReference type="EC" id="2.3.1.39" evidence="4"/>
<dbReference type="GO" id="GO:0004314">
    <property type="term" value="F:[acyl-carrier-protein] S-malonyltransferase activity"/>
    <property type="evidence" value="ECO:0007669"/>
    <property type="project" value="UniProtKB-EC"/>
</dbReference>
<dbReference type="SUPFAM" id="SSF55048">
    <property type="entry name" value="Probable ACP-binding domain of malonyl-CoA ACP transacylase"/>
    <property type="match status" value="1"/>
</dbReference>
<dbReference type="NCBIfam" id="TIGR00128">
    <property type="entry name" value="fabD"/>
    <property type="match status" value="1"/>
</dbReference>
<evidence type="ECO:0000313" key="8">
    <source>
        <dbReference type="Proteomes" id="UP000318521"/>
    </source>
</evidence>
<dbReference type="OrthoDB" id="9805460at2"/>
<comment type="catalytic activity">
    <reaction evidence="3 4">
        <text>holo-[ACP] + malonyl-CoA = malonyl-[ACP] + CoA</text>
        <dbReference type="Rhea" id="RHEA:41792"/>
        <dbReference type="Rhea" id="RHEA-COMP:9623"/>
        <dbReference type="Rhea" id="RHEA-COMP:9685"/>
        <dbReference type="ChEBI" id="CHEBI:57287"/>
        <dbReference type="ChEBI" id="CHEBI:57384"/>
        <dbReference type="ChEBI" id="CHEBI:64479"/>
        <dbReference type="ChEBI" id="CHEBI:78449"/>
        <dbReference type="EC" id="2.3.1.39"/>
    </reaction>
</comment>
<proteinExistence type="inferred from homology"/>
<comment type="caution">
    <text evidence="7">The sequence shown here is derived from an EMBL/GenBank/DDBJ whole genome shotgun (WGS) entry which is preliminary data.</text>
</comment>
<keyword evidence="1 4" id="KW-0808">Transferase</keyword>
<dbReference type="PANTHER" id="PTHR42681">
    <property type="entry name" value="MALONYL-COA-ACYL CARRIER PROTEIN TRANSACYLASE, MITOCHONDRIAL"/>
    <property type="match status" value="1"/>
</dbReference>
<dbReference type="SUPFAM" id="SSF52151">
    <property type="entry name" value="FabD/lysophospholipase-like"/>
    <property type="match status" value="1"/>
</dbReference>
<dbReference type="Gene3D" id="3.30.70.250">
    <property type="entry name" value="Malonyl-CoA ACP transacylase, ACP-binding"/>
    <property type="match status" value="1"/>
</dbReference>
<dbReference type="InterPro" id="IPR024925">
    <property type="entry name" value="Malonyl_CoA-ACP_transAc"/>
</dbReference>
<dbReference type="InterPro" id="IPR001227">
    <property type="entry name" value="Ac_transferase_dom_sf"/>
</dbReference>
<evidence type="ECO:0000256" key="5">
    <source>
        <dbReference type="PIRSR" id="PIRSR000446-1"/>
    </source>
</evidence>
<dbReference type="Gene3D" id="3.40.366.10">
    <property type="entry name" value="Malonyl-Coenzyme A Acyl Carrier Protein, domain 2"/>
    <property type="match status" value="1"/>
</dbReference>
<evidence type="ECO:0000256" key="4">
    <source>
        <dbReference type="PIRNR" id="PIRNR000446"/>
    </source>
</evidence>
<protein>
    <recommendedName>
        <fullName evidence="4">Malonyl CoA-acyl carrier protein transacylase</fullName>
        <ecNumber evidence="4">2.3.1.39</ecNumber>
    </recommendedName>
</protein>
<dbReference type="GO" id="GO:0005829">
    <property type="term" value="C:cytosol"/>
    <property type="evidence" value="ECO:0007669"/>
    <property type="project" value="TreeGrafter"/>
</dbReference>
<dbReference type="InterPro" id="IPR050858">
    <property type="entry name" value="Mal-CoA-ACP_Trans/PKS_FabD"/>
</dbReference>